<name>A0ACA9NAK3_9GLOM</name>
<dbReference type="EMBL" id="CAJVPU010015067">
    <property type="protein sequence ID" value="CAG8644281.1"/>
    <property type="molecule type" value="Genomic_DNA"/>
</dbReference>
<sequence>MPLEQNKGPCKVKDCNHNANRYYKFTAKAIEKSKKKNTFDDYNYLILNNQLYDAHYLRIVEPDRGNKKKLTDFVASKKIYEKDIIIDISDDQVTLNKNDFIKLINRTNELKLLQAKS</sequence>
<accession>A0ACA9NAK3</accession>
<dbReference type="Proteomes" id="UP000789702">
    <property type="component" value="Unassembled WGS sequence"/>
</dbReference>
<protein>
    <submittedName>
        <fullName evidence="1">4715_t:CDS:1</fullName>
    </submittedName>
</protein>
<keyword evidence="2" id="KW-1185">Reference proteome</keyword>
<feature type="non-terminal residue" evidence="1">
    <location>
        <position position="117"/>
    </location>
</feature>
<proteinExistence type="predicted"/>
<organism evidence="1 2">
    <name type="scientific">Dentiscutata heterogama</name>
    <dbReference type="NCBI Taxonomy" id="1316150"/>
    <lineage>
        <taxon>Eukaryota</taxon>
        <taxon>Fungi</taxon>
        <taxon>Fungi incertae sedis</taxon>
        <taxon>Mucoromycota</taxon>
        <taxon>Glomeromycotina</taxon>
        <taxon>Glomeromycetes</taxon>
        <taxon>Diversisporales</taxon>
        <taxon>Gigasporaceae</taxon>
        <taxon>Dentiscutata</taxon>
    </lineage>
</organism>
<reference evidence="1" key="1">
    <citation type="submission" date="2021-06" db="EMBL/GenBank/DDBJ databases">
        <authorList>
            <person name="Kallberg Y."/>
            <person name="Tangrot J."/>
            <person name="Rosling A."/>
        </authorList>
    </citation>
    <scope>NUCLEOTIDE SEQUENCE</scope>
    <source>
        <strain evidence="1">IL203A</strain>
    </source>
</reference>
<evidence type="ECO:0000313" key="2">
    <source>
        <dbReference type="Proteomes" id="UP000789702"/>
    </source>
</evidence>
<gene>
    <name evidence="1" type="ORF">DHETER_LOCUS8989</name>
</gene>
<comment type="caution">
    <text evidence="1">The sequence shown here is derived from an EMBL/GenBank/DDBJ whole genome shotgun (WGS) entry which is preliminary data.</text>
</comment>
<evidence type="ECO:0000313" key="1">
    <source>
        <dbReference type="EMBL" id="CAG8644281.1"/>
    </source>
</evidence>